<organism evidence="1 2">
    <name type="scientific">Komagataeibacter intermedius AF2</name>
    <dbReference type="NCBI Taxonomy" id="1458464"/>
    <lineage>
        <taxon>Bacteria</taxon>
        <taxon>Pseudomonadati</taxon>
        <taxon>Pseudomonadota</taxon>
        <taxon>Alphaproteobacteria</taxon>
        <taxon>Acetobacterales</taxon>
        <taxon>Acetobacteraceae</taxon>
        <taxon>Komagataeibacter</taxon>
    </lineage>
</organism>
<dbReference type="PANTHER" id="PTHR42194">
    <property type="entry name" value="UPF0276 PROTEIN HI_1600"/>
    <property type="match status" value="1"/>
</dbReference>
<name>A0A0N1FBI1_9PROT</name>
<dbReference type="PANTHER" id="PTHR42194:SF1">
    <property type="entry name" value="UPF0276 PROTEIN HI_1600"/>
    <property type="match status" value="1"/>
</dbReference>
<dbReference type="Proteomes" id="UP000031553">
    <property type="component" value="Unassembled WGS sequence"/>
</dbReference>
<reference evidence="1 2" key="1">
    <citation type="submission" date="2015-07" db="EMBL/GenBank/DDBJ databases">
        <title>Draft Genome Sequence of Komagataeibacter intermedius Strain AF2, Isolated from Kombucha Tea.</title>
        <authorList>
            <person name="Santos R.A."/>
            <person name="Berretta A.A."/>
            <person name="Barud H.S."/>
            <person name="Ribeiro S.J."/>
            <person name="Gonzalez-Garcia L.N."/>
            <person name="Zucchi T.D."/>
            <person name="Goldman G.H."/>
            <person name="Riano-Pachon D.M."/>
        </authorList>
    </citation>
    <scope>NUCLEOTIDE SEQUENCE [LARGE SCALE GENOMIC DNA]</scope>
    <source>
        <strain evidence="1 2">AF2</strain>
    </source>
</reference>
<dbReference type="InterPro" id="IPR007801">
    <property type="entry name" value="MbnB/TglH/ChrH"/>
</dbReference>
<dbReference type="RefSeq" id="WP_010517450.1">
    <property type="nucleotide sequence ID" value="NZ_JUFX02000190.1"/>
</dbReference>
<proteinExistence type="predicted"/>
<gene>
    <name evidence="1" type="ORF">GLUCOINTEAF2_0202491</name>
</gene>
<dbReference type="GeneID" id="85021449"/>
<dbReference type="Gene3D" id="3.20.20.150">
    <property type="entry name" value="Divalent-metal-dependent TIM barrel enzymes"/>
    <property type="match status" value="1"/>
</dbReference>
<dbReference type="Pfam" id="PF05114">
    <property type="entry name" value="MbnB_TglH_ChrH"/>
    <property type="match status" value="1"/>
</dbReference>
<evidence type="ECO:0000313" key="1">
    <source>
        <dbReference type="EMBL" id="KPH86857.1"/>
    </source>
</evidence>
<accession>A0A0N1FBI1</accession>
<comment type="caution">
    <text evidence="1">The sequence shown here is derived from an EMBL/GenBank/DDBJ whole genome shotgun (WGS) entry which is preliminary data.</text>
</comment>
<evidence type="ECO:0000313" key="2">
    <source>
        <dbReference type="Proteomes" id="UP000031553"/>
    </source>
</evidence>
<evidence type="ECO:0008006" key="3">
    <source>
        <dbReference type="Google" id="ProtNLM"/>
    </source>
</evidence>
<sequence length="273" mass="31432">MCNGSIGINFTGGQSYSSIMSLIDEGHIDYVELLIDNFLHLNPTEIAKKFPCPVAFHIMQSRFLERGEEELKYISSRITQMSEAFQPLYISDHIALFEHNGTNFYQLAEINYAIGSIYFDKIRRWQDMLGHTLYLENYPSLLDGSYEAPTFFEHISKKTECNVLFDISNAVCASRNTGADIDDWKNVISKTLHYHVAGYTPAPSDNNILIDSHSEQISSETEIFIDRYADLFFRENTTITYERDGNFDYDLIVEDLNSLRLKSKNQSVYNEQS</sequence>
<dbReference type="EMBL" id="JUFX02000190">
    <property type="protein sequence ID" value="KPH86857.1"/>
    <property type="molecule type" value="Genomic_DNA"/>
</dbReference>
<dbReference type="InterPro" id="IPR026431">
    <property type="entry name" value="Methbact_MbnB"/>
</dbReference>
<dbReference type="OrthoDB" id="9763101at2"/>
<protein>
    <recommendedName>
        <fullName evidence="3">Methanobactin biosynthesis cassette protein MbnB</fullName>
    </recommendedName>
</protein>
<dbReference type="AlphaFoldDB" id="A0A0N1FBI1"/>
<dbReference type="NCBIfam" id="TIGR04159">
    <property type="entry name" value="methbact_MbnB"/>
    <property type="match status" value="1"/>
</dbReference>